<feature type="compositionally biased region" description="Basic residues" evidence="1">
    <location>
        <begin position="77"/>
        <end position="90"/>
    </location>
</feature>
<evidence type="ECO:0000256" key="2">
    <source>
        <dbReference type="SAM" id="Phobius"/>
    </source>
</evidence>
<feature type="compositionally biased region" description="Basic and acidic residues" evidence="1">
    <location>
        <begin position="1"/>
        <end position="16"/>
    </location>
</feature>
<feature type="region of interest" description="Disordered" evidence="1">
    <location>
        <begin position="1"/>
        <end position="21"/>
    </location>
</feature>
<keyword evidence="2" id="KW-1133">Transmembrane helix</keyword>
<feature type="compositionally biased region" description="Low complexity" evidence="1">
    <location>
        <begin position="91"/>
        <end position="111"/>
    </location>
</feature>
<reference evidence="3" key="1">
    <citation type="journal article" date="2007" name="PLoS ONE">
        <title>The first genome sequence of an elite grapevine cultivar (Pinot noir Vitis vinifera L.): coping with a highly heterozygous genome.</title>
        <authorList>
            <person name="Velasco R."/>
            <person name="Zharkikh A."/>
            <person name="Troggio M."/>
            <person name="Cartwright D.A."/>
            <person name="Cestaro A."/>
            <person name="Pruss D."/>
            <person name="Pindo M."/>
            <person name="FitzGerald L.M."/>
            <person name="Vezzulli S."/>
            <person name="Reid J."/>
            <person name="Malacarne G."/>
            <person name="Iliev D."/>
            <person name="Coppola G."/>
            <person name="Wardell B."/>
            <person name="Micheletti D."/>
            <person name="Macalma T."/>
            <person name="Facci M."/>
            <person name="Mitchell J.T."/>
            <person name="Perazzolli M."/>
            <person name="Eldredge G."/>
            <person name="Gatto P."/>
            <person name="Oyzerski R."/>
            <person name="Moretto M."/>
            <person name="Gutin N."/>
            <person name="Stefanini M."/>
            <person name="Chen Y."/>
            <person name="Segala C."/>
            <person name="Davenport C."/>
            <person name="Dematte L."/>
            <person name="Mraz A."/>
            <person name="Battilana J."/>
            <person name="Stormo K."/>
            <person name="Costa F."/>
            <person name="Tao Q."/>
            <person name="Si-Ammour A."/>
            <person name="Harkins T."/>
            <person name="Lackey A."/>
            <person name="Perbost C."/>
            <person name="Taillon B."/>
            <person name="Stella A."/>
            <person name="Solovyev V."/>
            <person name="Fawcett J.A."/>
            <person name="Sterck L."/>
            <person name="Vandepoele K."/>
            <person name="Grando S.M."/>
            <person name="Toppo S."/>
            <person name="Moser C."/>
            <person name="Lanchbury J."/>
            <person name="Bogden R."/>
            <person name="Skolnick M."/>
            <person name="Sgaramella V."/>
            <person name="Bhatnagar S.K."/>
            <person name="Fontana P."/>
            <person name="Gutin A."/>
            <person name="Van de Peer Y."/>
            <person name="Salamini F."/>
            <person name="Viola R."/>
        </authorList>
    </citation>
    <scope>NUCLEOTIDE SEQUENCE</scope>
</reference>
<feature type="transmembrane region" description="Helical" evidence="2">
    <location>
        <begin position="163"/>
        <end position="184"/>
    </location>
</feature>
<sequence length="242" mass="27090">MPSRVLDDGPKTREAQQPKGTHARPCLTHVLFLLQWAEVHLVPPACFPRLRRGQRLRPHPFTSPWIAPRSPPYPSDRRRRRRKPVSRRHSLSPFSPSRSSSRCSEGGEACSAGGGSGNATTNERDRLRHLPPHTRHHLPWPSFLSAIRRRPRRLRRRRASPRSSISVAASPLVLSATATFSGGYSPGGGVGVGEGLFVLGLLMVFVFGLAHVGFCLGLELRHQGQAMMVMVPWAYPWWWVWA</sequence>
<feature type="transmembrane region" description="Helical" evidence="2">
    <location>
        <begin position="196"/>
        <end position="218"/>
    </location>
</feature>
<dbReference type="EMBL" id="AM424238">
    <property type="protein sequence ID" value="CAN66618.1"/>
    <property type="molecule type" value="Genomic_DNA"/>
</dbReference>
<accession>A5AE24</accession>
<organism evidence="3">
    <name type="scientific">Vitis vinifera</name>
    <name type="common">Grape</name>
    <dbReference type="NCBI Taxonomy" id="29760"/>
    <lineage>
        <taxon>Eukaryota</taxon>
        <taxon>Viridiplantae</taxon>
        <taxon>Streptophyta</taxon>
        <taxon>Embryophyta</taxon>
        <taxon>Tracheophyta</taxon>
        <taxon>Spermatophyta</taxon>
        <taxon>Magnoliopsida</taxon>
        <taxon>eudicotyledons</taxon>
        <taxon>Gunneridae</taxon>
        <taxon>Pentapetalae</taxon>
        <taxon>rosids</taxon>
        <taxon>Vitales</taxon>
        <taxon>Vitaceae</taxon>
        <taxon>Viteae</taxon>
        <taxon>Vitis</taxon>
    </lineage>
</organism>
<evidence type="ECO:0000256" key="1">
    <source>
        <dbReference type="SAM" id="MobiDB-lite"/>
    </source>
</evidence>
<keyword evidence="2" id="KW-0472">Membrane</keyword>
<proteinExistence type="predicted"/>
<name>A5AE24_VITVI</name>
<dbReference type="AlphaFoldDB" id="A5AE24"/>
<protein>
    <submittedName>
        <fullName evidence="3">Uncharacterized protein</fullName>
    </submittedName>
</protein>
<evidence type="ECO:0000313" key="3">
    <source>
        <dbReference type="EMBL" id="CAN66618.1"/>
    </source>
</evidence>
<feature type="region of interest" description="Disordered" evidence="1">
    <location>
        <begin position="57"/>
        <end position="124"/>
    </location>
</feature>
<gene>
    <name evidence="3" type="ORF">VITISV_028368</name>
</gene>
<keyword evidence="2" id="KW-0812">Transmembrane</keyword>